<dbReference type="EMBL" id="BFAA01000891">
    <property type="protein sequence ID" value="GCB74234.1"/>
    <property type="molecule type" value="Genomic_DNA"/>
</dbReference>
<keyword evidence="1" id="KW-0677">Repeat</keyword>
<organism evidence="6 7">
    <name type="scientific">Scyliorhinus torazame</name>
    <name type="common">Cloudy catshark</name>
    <name type="synonym">Catulus torazame</name>
    <dbReference type="NCBI Taxonomy" id="75743"/>
    <lineage>
        <taxon>Eukaryota</taxon>
        <taxon>Metazoa</taxon>
        <taxon>Chordata</taxon>
        <taxon>Craniata</taxon>
        <taxon>Vertebrata</taxon>
        <taxon>Chondrichthyes</taxon>
        <taxon>Elasmobranchii</taxon>
        <taxon>Galeomorphii</taxon>
        <taxon>Galeoidea</taxon>
        <taxon>Carcharhiniformes</taxon>
        <taxon>Scyliorhinidae</taxon>
        <taxon>Scyliorhinus</taxon>
    </lineage>
</organism>
<feature type="coiled-coil region" evidence="3">
    <location>
        <begin position="1"/>
        <end position="71"/>
    </location>
</feature>
<evidence type="ECO:0000256" key="3">
    <source>
        <dbReference type="SAM" id="Coils"/>
    </source>
</evidence>
<feature type="region of interest" description="Disordered" evidence="4">
    <location>
        <begin position="486"/>
        <end position="511"/>
    </location>
</feature>
<dbReference type="InterPro" id="IPR050952">
    <property type="entry name" value="TRIM-NHL_E3_ligases"/>
</dbReference>
<dbReference type="InterPro" id="IPR000582">
    <property type="entry name" value="Acyl-CoA-binding_protein"/>
</dbReference>
<dbReference type="Proteomes" id="UP000288216">
    <property type="component" value="Unassembled WGS sequence"/>
</dbReference>
<feature type="region of interest" description="Disordered" evidence="4">
    <location>
        <begin position="678"/>
        <end position="745"/>
    </location>
</feature>
<evidence type="ECO:0000256" key="2">
    <source>
        <dbReference type="PROSITE-ProRule" id="PRU00504"/>
    </source>
</evidence>
<reference evidence="6 7" key="1">
    <citation type="journal article" date="2018" name="Nat. Ecol. Evol.">
        <title>Shark genomes provide insights into elasmobranch evolution and the origin of vertebrates.</title>
        <authorList>
            <person name="Hara Y"/>
            <person name="Yamaguchi K"/>
            <person name="Onimaru K"/>
            <person name="Kadota M"/>
            <person name="Koyanagi M"/>
            <person name="Keeley SD"/>
            <person name="Tatsumi K"/>
            <person name="Tanaka K"/>
            <person name="Motone F"/>
            <person name="Kageyama Y"/>
            <person name="Nozu R"/>
            <person name="Adachi N"/>
            <person name="Nishimura O"/>
            <person name="Nakagawa R"/>
            <person name="Tanegashima C"/>
            <person name="Kiyatake I"/>
            <person name="Matsumoto R"/>
            <person name="Murakumo K"/>
            <person name="Nishida K"/>
            <person name="Terakita A"/>
            <person name="Kuratani S"/>
            <person name="Sato K"/>
            <person name="Hyodo S Kuraku.S."/>
        </authorList>
    </citation>
    <scope>NUCLEOTIDE SEQUENCE [LARGE SCALE GENOMIC DNA]</scope>
</reference>
<name>A0A401PM64_SCYTO</name>
<keyword evidence="7" id="KW-1185">Reference proteome</keyword>
<feature type="region of interest" description="Disordered" evidence="4">
    <location>
        <begin position="425"/>
        <end position="451"/>
    </location>
</feature>
<dbReference type="Gene3D" id="2.120.10.30">
    <property type="entry name" value="TolB, C-terminal domain"/>
    <property type="match status" value="1"/>
</dbReference>
<dbReference type="AlphaFoldDB" id="A0A401PM64"/>
<evidence type="ECO:0000259" key="5">
    <source>
        <dbReference type="PROSITE" id="PS51228"/>
    </source>
</evidence>
<protein>
    <recommendedName>
        <fullName evidence="5">ACB domain-containing protein</fullName>
    </recommendedName>
</protein>
<evidence type="ECO:0000313" key="7">
    <source>
        <dbReference type="Proteomes" id="UP000288216"/>
    </source>
</evidence>
<dbReference type="PROSITE" id="PS51125">
    <property type="entry name" value="NHL"/>
    <property type="match status" value="3"/>
</dbReference>
<dbReference type="SUPFAM" id="SSF101898">
    <property type="entry name" value="NHL repeat"/>
    <property type="match status" value="1"/>
</dbReference>
<dbReference type="OMA" id="CIKVFRY"/>
<dbReference type="InterPro" id="IPR011042">
    <property type="entry name" value="6-blade_b-propeller_TolB-like"/>
</dbReference>
<feature type="compositionally biased region" description="Low complexity" evidence="4">
    <location>
        <begin position="498"/>
        <end position="509"/>
    </location>
</feature>
<evidence type="ECO:0000313" key="6">
    <source>
        <dbReference type="EMBL" id="GCB74234.1"/>
    </source>
</evidence>
<dbReference type="STRING" id="75743.A0A401PM64"/>
<dbReference type="OrthoDB" id="10020332at2759"/>
<feature type="compositionally biased region" description="Low complexity" evidence="4">
    <location>
        <begin position="725"/>
        <end position="740"/>
    </location>
</feature>
<accession>A0A401PM64</accession>
<feature type="compositionally biased region" description="Polar residues" evidence="4">
    <location>
        <begin position="183"/>
        <end position="222"/>
    </location>
</feature>
<dbReference type="GO" id="GO:0061630">
    <property type="term" value="F:ubiquitin protein ligase activity"/>
    <property type="evidence" value="ECO:0007669"/>
    <property type="project" value="TreeGrafter"/>
</dbReference>
<dbReference type="Pfam" id="PF01436">
    <property type="entry name" value="NHL"/>
    <property type="match status" value="2"/>
</dbReference>
<proteinExistence type="predicted"/>
<dbReference type="GO" id="GO:0000062">
    <property type="term" value="F:fatty-acyl-CoA binding"/>
    <property type="evidence" value="ECO:0007669"/>
    <property type="project" value="InterPro"/>
</dbReference>
<feature type="compositionally biased region" description="Polar residues" evidence="4">
    <location>
        <begin position="434"/>
        <end position="451"/>
    </location>
</feature>
<feature type="compositionally biased region" description="Basic residues" evidence="4">
    <location>
        <begin position="693"/>
        <end position="703"/>
    </location>
</feature>
<feature type="repeat" description="NHL" evidence="2">
    <location>
        <begin position="862"/>
        <end position="905"/>
    </location>
</feature>
<dbReference type="PROSITE" id="PS51228">
    <property type="entry name" value="ACB_2"/>
    <property type="match status" value="1"/>
</dbReference>
<gene>
    <name evidence="6" type="ORF">scyTo_0003322</name>
</gene>
<feature type="domain" description="ACB" evidence="5">
    <location>
        <begin position="1"/>
        <end position="17"/>
    </location>
</feature>
<feature type="compositionally biased region" description="Polar residues" evidence="4">
    <location>
        <begin position="680"/>
        <end position="689"/>
    </location>
</feature>
<comment type="caution">
    <text evidence="6">The sequence shown here is derived from an EMBL/GenBank/DDBJ whole genome shotgun (WGS) entry which is preliminary data.</text>
</comment>
<feature type="repeat" description="NHL" evidence="2">
    <location>
        <begin position="1092"/>
        <end position="1125"/>
    </location>
</feature>
<feature type="repeat" description="NHL" evidence="2">
    <location>
        <begin position="1052"/>
        <end position="1084"/>
    </location>
</feature>
<evidence type="ECO:0000256" key="1">
    <source>
        <dbReference type="ARBA" id="ARBA00022737"/>
    </source>
</evidence>
<feature type="region of interest" description="Disordered" evidence="4">
    <location>
        <begin position="180"/>
        <end position="224"/>
    </location>
</feature>
<dbReference type="GO" id="GO:0043161">
    <property type="term" value="P:proteasome-mediated ubiquitin-dependent protein catabolic process"/>
    <property type="evidence" value="ECO:0007669"/>
    <property type="project" value="TreeGrafter"/>
</dbReference>
<evidence type="ECO:0000256" key="4">
    <source>
        <dbReference type="SAM" id="MobiDB-lite"/>
    </source>
</evidence>
<dbReference type="PANTHER" id="PTHR24104">
    <property type="entry name" value="E3 UBIQUITIN-PROTEIN LIGASE NHLRC1-RELATED"/>
    <property type="match status" value="1"/>
</dbReference>
<dbReference type="GO" id="GO:0000209">
    <property type="term" value="P:protein polyubiquitination"/>
    <property type="evidence" value="ECO:0007669"/>
    <property type="project" value="TreeGrafter"/>
</dbReference>
<dbReference type="PANTHER" id="PTHR24104:SF53">
    <property type="match status" value="1"/>
</dbReference>
<dbReference type="InterPro" id="IPR001258">
    <property type="entry name" value="NHL_repeat"/>
</dbReference>
<keyword evidence="3" id="KW-0175">Coiled coil</keyword>
<sequence>MEEYVDLLSKLQEDYQSLEDIRSSTIKEHERIFNSSERVRLLILQQEEIILNKIEEELCEQKRQLKTLQESNQTNLQGGISKIDQKQEQILLLCSKLKTLINSEGKHTGGREIQDQIAKMFSKEKSFNITLKKPQFVPRLHQGLKLGEIVSEEKSLQFSFSSLYQGTELRGHSVLKHKVKAENATSSKNSDINSTTPGQNPGSNSRSQSYDLAGDPSSTQGGLNVFLQDSMEGQVDGRGTDGEILSEEGMVLLENSLPCSYMLTSGNKTSLRVSECQIVSSPNPENCCTVGSKVPESEDCGRYTSSVFTEKVNVSASWLDGGCVPHMSPNGLDKLEMFEERASGVPFKMSALCIQGDFSMNQDTALPALRSSQCISDQNLSLPNPNKNDQRMEPLAEACSHSLMTPNYNVQTRGSQQQFDNLCSVMKKKPGPTLGSQATSSPGNAQEESATPMQTTICVITRDLPNTVSQVRNSAVTDRNKANQLNPTHQLDCLGGDSTFSSSQTETSQPIDPESIFRVTTAFISDEDSEDSVSEDCAVTDVKAQIPELYRAQAICASHVPSASQGNSDHKMSRWTSMNSIREAPAQLDSGNIAAGDSRSSAMNKKFKKKMFSKSCLDLTANGRPVIPELRIFSDPEEDKLEKLLQRMSSPTESLDSSNTFLIDSPRDFEESKKIPSGTLKVQSPSKPVQHQAKGKYRSHFTKTIRSEANKKGSSQIVNAKERCPSPTRRLRTSLSSSSSISNREEHPSLIVDNIESLGQHRMSRTYSSELGGQMSRFKPKVTRKPQVPFQEDRKVLKSKVSQSNYGRFLSASCIGTSAEMGGWMTENPNSSLVTTKARSKSEANLSCQVQRATPFFKNDLVGQFGKYGCGRSDLNLPYGIHITPKGTMYVVDYGNKRLQAMNRKGDVIQQVGLQRSAYFDISVNTQGLLALSNISNKSVDVYSRHGKLLSIITEDFQNPRGITVNNCDQYLITDTKQGTISVLTLDPHTAQRLDNIVVPGFNKPYFISINSSGHVAVSERGFDGGCCVKILDRNLQVLSVLGSSKSSLTIELSNPWGVCIDDQDNVLVVDWRHRHSIILYPPQGPASIIVDGGLSSPRGLALVHGGHIAVTDTMHNCIKVFRYR</sequence>